<sequence>METSSIKQNLFNPDSLESLLKKTLLSKSLTREELEQTITNLGYQGWNRKRIYDVCRYINFDEELLEQEHDILGDFCNELMGNCSTANMIKLPGEPEDREEFLDYVYSDWWKS</sequence>
<organism evidence="1 2">
    <name type="scientific">Spirosoma telluris</name>
    <dbReference type="NCBI Taxonomy" id="2183553"/>
    <lineage>
        <taxon>Bacteria</taxon>
        <taxon>Pseudomonadati</taxon>
        <taxon>Bacteroidota</taxon>
        <taxon>Cytophagia</taxon>
        <taxon>Cytophagales</taxon>
        <taxon>Cytophagaceae</taxon>
        <taxon>Spirosoma</taxon>
    </lineage>
</organism>
<protein>
    <submittedName>
        <fullName evidence="1">Uncharacterized protein</fullName>
    </submittedName>
</protein>
<dbReference type="EMBL" id="QLII01000001">
    <property type="protein sequence ID" value="RAI73999.1"/>
    <property type="molecule type" value="Genomic_DNA"/>
</dbReference>
<dbReference type="AlphaFoldDB" id="A0A327NI66"/>
<dbReference type="RefSeq" id="WP_111340872.1">
    <property type="nucleotide sequence ID" value="NZ_QLII01000001.1"/>
</dbReference>
<comment type="caution">
    <text evidence="1">The sequence shown here is derived from an EMBL/GenBank/DDBJ whole genome shotgun (WGS) entry which is preliminary data.</text>
</comment>
<reference evidence="1 2" key="1">
    <citation type="submission" date="2018-06" db="EMBL/GenBank/DDBJ databases">
        <title>Spirosoma sp. HMF3257 Genome sequencing and assembly.</title>
        <authorList>
            <person name="Kang H."/>
            <person name="Cha I."/>
            <person name="Kim H."/>
            <person name="Kang J."/>
            <person name="Joh K."/>
        </authorList>
    </citation>
    <scope>NUCLEOTIDE SEQUENCE [LARGE SCALE GENOMIC DNA]</scope>
    <source>
        <strain evidence="1 2">HMF3257</strain>
    </source>
</reference>
<accession>A0A327NI66</accession>
<proteinExistence type="predicted"/>
<evidence type="ECO:0000313" key="1">
    <source>
        <dbReference type="EMBL" id="RAI73999.1"/>
    </source>
</evidence>
<keyword evidence="2" id="KW-1185">Reference proteome</keyword>
<evidence type="ECO:0000313" key="2">
    <source>
        <dbReference type="Proteomes" id="UP000249016"/>
    </source>
</evidence>
<dbReference type="Proteomes" id="UP000249016">
    <property type="component" value="Unassembled WGS sequence"/>
</dbReference>
<name>A0A327NI66_9BACT</name>
<gene>
    <name evidence="1" type="ORF">HMF3257_05805</name>
</gene>